<evidence type="ECO:0000313" key="2">
    <source>
        <dbReference type="Proteomes" id="UP001350748"/>
    </source>
</evidence>
<name>A0ABU7XHN9_9HYPH</name>
<gene>
    <name evidence="1" type="ORF">V3H18_08780</name>
</gene>
<keyword evidence="2" id="KW-1185">Reference proteome</keyword>
<dbReference type="RefSeq" id="WP_332081648.1">
    <property type="nucleotide sequence ID" value="NZ_JAZHYN010000021.1"/>
</dbReference>
<comment type="caution">
    <text evidence="1">The sequence shown here is derived from an EMBL/GenBank/DDBJ whole genome shotgun (WGS) entry which is preliminary data.</text>
</comment>
<evidence type="ECO:0008006" key="3">
    <source>
        <dbReference type="Google" id="ProtNLM"/>
    </source>
</evidence>
<reference evidence="1 2" key="1">
    <citation type="submission" date="2024-02" db="EMBL/GenBank/DDBJ databases">
        <authorList>
            <person name="Grouzdev D."/>
        </authorList>
    </citation>
    <scope>NUCLEOTIDE SEQUENCE [LARGE SCALE GENOMIC DNA]</scope>
    <source>
        <strain evidence="1 2">9N</strain>
    </source>
</reference>
<organism evidence="1 2">
    <name type="scientific">Methylocystis borbori</name>
    <dbReference type="NCBI Taxonomy" id="3118750"/>
    <lineage>
        <taxon>Bacteria</taxon>
        <taxon>Pseudomonadati</taxon>
        <taxon>Pseudomonadota</taxon>
        <taxon>Alphaproteobacteria</taxon>
        <taxon>Hyphomicrobiales</taxon>
        <taxon>Methylocystaceae</taxon>
        <taxon>Methylocystis</taxon>
    </lineage>
</organism>
<protein>
    <recommendedName>
        <fullName evidence="3">Xanthine dehydrogenase</fullName>
    </recommendedName>
</protein>
<dbReference type="EMBL" id="JAZHYN010000021">
    <property type="protein sequence ID" value="MEF3366625.1"/>
    <property type="molecule type" value="Genomic_DNA"/>
</dbReference>
<proteinExistence type="predicted"/>
<accession>A0ABU7XHN9</accession>
<dbReference type="Gene3D" id="3.40.630.10">
    <property type="entry name" value="Zn peptidases"/>
    <property type="match status" value="1"/>
</dbReference>
<evidence type="ECO:0000313" key="1">
    <source>
        <dbReference type="EMBL" id="MEF3366625.1"/>
    </source>
</evidence>
<dbReference type="Proteomes" id="UP001350748">
    <property type="component" value="Unassembled WGS sequence"/>
</dbReference>
<sequence>MSEEKTILICGIGQTASAVAWRLFREDYAVALQQETPPATLHRRMAFSDAWFDGVASLEGVEARRAQTSGDFLLGLRSRQFIPILAQPLEEIVGRWPWDVIIGTEVLDARVKLNDFAEFSIGLGAGYVAGENCDLVIETSGPDPGASIRAGSAPDRGAAASDKDRCRAVLAPDSGVFRPARAIGEIVERGDIVGEVEGASAPAPIHGRIGGMARAGRAVVRGETIAEIFGARATPTTGVDRRNRLIARGVAFAVEMEFEGWAPISFDGRG</sequence>